<comment type="subunit">
    <text evidence="7">Consists of a catalytic RNA component (M1 or rnpB) and a protein subunit.</text>
</comment>
<dbReference type="Proteomes" id="UP000242645">
    <property type="component" value="Chromosome"/>
</dbReference>
<name>A0A1J1DPC7_9BACT</name>
<keyword evidence="4 7" id="KW-0255">Endonuclease</keyword>
<keyword evidence="10" id="KW-1185">Reference proteome</keyword>
<comment type="function">
    <text evidence="1 7">RNaseP catalyzes the removal of the 5'-leader sequence from pre-tRNA to produce the mature 5'-terminus. It can also cleave other RNA substrates such as 4.5S RNA. The protein component plays an auxiliary but essential role in vivo by binding to the 5'-leader sequence and broadening the substrate specificity of the ribozyme.</text>
</comment>
<evidence type="ECO:0000256" key="1">
    <source>
        <dbReference type="ARBA" id="ARBA00002663"/>
    </source>
</evidence>
<dbReference type="PANTHER" id="PTHR33992">
    <property type="entry name" value="RIBONUCLEASE P PROTEIN COMPONENT"/>
    <property type="match status" value="1"/>
</dbReference>
<proteinExistence type="inferred from homology"/>
<dbReference type="InterPro" id="IPR020568">
    <property type="entry name" value="Ribosomal_Su5_D2-typ_SF"/>
</dbReference>
<dbReference type="GO" id="GO:0000049">
    <property type="term" value="F:tRNA binding"/>
    <property type="evidence" value="ECO:0007669"/>
    <property type="project" value="UniProtKB-UniRule"/>
</dbReference>
<dbReference type="InterPro" id="IPR000100">
    <property type="entry name" value="RNase_P"/>
</dbReference>
<evidence type="ECO:0000256" key="7">
    <source>
        <dbReference type="HAMAP-Rule" id="MF_00227"/>
    </source>
</evidence>
<dbReference type="NCBIfam" id="TIGR00188">
    <property type="entry name" value="rnpA"/>
    <property type="match status" value="1"/>
</dbReference>
<accession>A0A1J1DPC7</accession>
<sequence>MAACALPSHALTLPRQAKIRRRADFAVCYELGARYYSTHFLVFLHTGTRSDERTRIGMAVSRKVGNAVTRNRIKRLLREFFRLHFDALPAKADLVAVAKKNAGDARLDLSRVAAELLPLLKRIARTGGQDLPT</sequence>
<evidence type="ECO:0000313" key="9">
    <source>
        <dbReference type="EMBL" id="BAV91690.1"/>
    </source>
</evidence>
<dbReference type="GO" id="GO:0001682">
    <property type="term" value="P:tRNA 5'-leader removal"/>
    <property type="evidence" value="ECO:0007669"/>
    <property type="project" value="UniProtKB-UniRule"/>
</dbReference>
<dbReference type="EMBL" id="AP017368">
    <property type="protein sequence ID" value="BAV91690.1"/>
    <property type="molecule type" value="Genomic_DNA"/>
</dbReference>
<dbReference type="InterPro" id="IPR020539">
    <property type="entry name" value="RNase_P_CS"/>
</dbReference>
<evidence type="ECO:0000256" key="5">
    <source>
        <dbReference type="ARBA" id="ARBA00022801"/>
    </source>
</evidence>
<reference evidence="9 10" key="1">
    <citation type="journal article" date="2017" name="ISME J.">
        <title>Genome of 'Ca. Desulfovibrio trichonymphae', an H2-oxidizing bacterium in a tripartite symbiotic system within a protist cell in the termite gut.</title>
        <authorList>
            <person name="Kuwahara H."/>
            <person name="Yuki M."/>
            <person name="Izawa K."/>
            <person name="Ohkuma M."/>
            <person name="Hongoh Y."/>
        </authorList>
    </citation>
    <scope>NUCLEOTIDE SEQUENCE [LARGE SCALE GENOMIC DNA]</scope>
    <source>
        <strain evidence="9 10">Rs-N31</strain>
    </source>
</reference>
<dbReference type="Gene3D" id="3.30.230.10">
    <property type="match status" value="1"/>
</dbReference>
<evidence type="ECO:0000256" key="2">
    <source>
        <dbReference type="ARBA" id="ARBA00022694"/>
    </source>
</evidence>
<dbReference type="RefSeq" id="WP_231941856.1">
    <property type="nucleotide sequence ID" value="NZ_AP017368.1"/>
</dbReference>
<dbReference type="PANTHER" id="PTHR33992:SF1">
    <property type="entry name" value="RIBONUCLEASE P PROTEIN COMPONENT"/>
    <property type="match status" value="1"/>
</dbReference>
<keyword evidence="6 7" id="KW-0694">RNA-binding</keyword>
<dbReference type="SUPFAM" id="SSF54211">
    <property type="entry name" value="Ribosomal protein S5 domain 2-like"/>
    <property type="match status" value="1"/>
</dbReference>
<evidence type="ECO:0000256" key="4">
    <source>
        <dbReference type="ARBA" id="ARBA00022759"/>
    </source>
</evidence>
<dbReference type="GO" id="GO:0042781">
    <property type="term" value="F:3'-tRNA processing endoribonuclease activity"/>
    <property type="evidence" value="ECO:0007669"/>
    <property type="project" value="TreeGrafter"/>
</dbReference>
<organism evidence="9 10">
    <name type="scientific">Candidatus Desulfovibrio trichonymphae</name>
    <dbReference type="NCBI Taxonomy" id="1725232"/>
    <lineage>
        <taxon>Bacteria</taxon>
        <taxon>Pseudomonadati</taxon>
        <taxon>Thermodesulfobacteriota</taxon>
        <taxon>Desulfovibrionia</taxon>
        <taxon>Desulfovibrionales</taxon>
        <taxon>Desulfovibrionaceae</taxon>
        <taxon>Desulfovibrio</taxon>
    </lineage>
</organism>
<evidence type="ECO:0000256" key="8">
    <source>
        <dbReference type="NCBIfam" id="TIGR00188"/>
    </source>
</evidence>
<dbReference type="PROSITE" id="PS00648">
    <property type="entry name" value="RIBONUCLEASE_P"/>
    <property type="match status" value="1"/>
</dbReference>
<keyword evidence="2 7" id="KW-0819">tRNA processing</keyword>
<dbReference type="KEGG" id="dtr:RSDT_0178"/>
<dbReference type="HAMAP" id="MF_00227">
    <property type="entry name" value="RNase_P"/>
    <property type="match status" value="1"/>
</dbReference>
<gene>
    <name evidence="7 9" type="primary">rnpA</name>
    <name evidence="9" type="ORF">RSDT_0178</name>
</gene>
<protein>
    <recommendedName>
        <fullName evidence="7 8">Ribonuclease P protein component</fullName>
        <shortName evidence="7">RNase P protein</shortName>
        <shortName evidence="7">RNaseP protein</shortName>
        <ecNumber evidence="7 8">3.1.26.5</ecNumber>
    </recommendedName>
    <alternativeName>
        <fullName evidence="7">Protein C5</fullName>
    </alternativeName>
</protein>
<comment type="catalytic activity">
    <reaction evidence="7">
        <text>Endonucleolytic cleavage of RNA, removing 5'-extranucleotides from tRNA precursor.</text>
        <dbReference type="EC" id="3.1.26.5"/>
    </reaction>
</comment>
<evidence type="ECO:0000256" key="3">
    <source>
        <dbReference type="ARBA" id="ARBA00022722"/>
    </source>
</evidence>
<dbReference type="Pfam" id="PF00825">
    <property type="entry name" value="Ribonuclease_P"/>
    <property type="match status" value="1"/>
</dbReference>
<dbReference type="GO" id="GO:0030677">
    <property type="term" value="C:ribonuclease P complex"/>
    <property type="evidence" value="ECO:0007669"/>
    <property type="project" value="TreeGrafter"/>
</dbReference>
<dbReference type="AlphaFoldDB" id="A0A1J1DPC7"/>
<evidence type="ECO:0000313" key="10">
    <source>
        <dbReference type="Proteomes" id="UP000242645"/>
    </source>
</evidence>
<dbReference type="InterPro" id="IPR014721">
    <property type="entry name" value="Ribsml_uS5_D2-typ_fold_subgr"/>
</dbReference>
<comment type="similarity">
    <text evidence="7">Belongs to the RnpA family.</text>
</comment>
<keyword evidence="3 7" id="KW-0540">Nuclease</keyword>
<evidence type="ECO:0000256" key="6">
    <source>
        <dbReference type="ARBA" id="ARBA00022884"/>
    </source>
</evidence>
<keyword evidence="5 7" id="KW-0378">Hydrolase</keyword>
<dbReference type="EC" id="3.1.26.5" evidence="7 8"/>
<dbReference type="GO" id="GO:0004526">
    <property type="term" value="F:ribonuclease P activity"/>
    <property type="evidence" value="ECO:0007669"/>
    <property type="project" value="UniProtKB-UniRule"/>
</dbReference>